<feature type="transmembrane region" description="Helical" evidence="1">
    <location>
        <begin position="452"/>
        <end position="483"/>
    </location>
</feature>
<gene>
    <name evidence="2" type="ORF">ID810_03370</name>
</gene>
<protein>
    <submittedName>
        <fullName evidence="2">Protease PrsW</fullName>
    </submittedName>
</protein>
<name>A0A7T0LMU1_9ACTO</name>
<evidence type="ECO:0000256" key="1">
    <source>
        <dbReference type="SAM" id="Phobius"/>
    </source>
</evidence>
<dbReference type="AlphaFoldDB" id="A0A7T0LMU1"/>
<dbReference type="GO" id="GO:0006508">
    <property type="term" value="P:proteolysis"/>
    <property type="evidence" value="ECO:0007669"/>
    <property type="project" value="UniProtKB-KW"/>
</dbReference>
<reference evidence="2 3" key="1">
    <citation type="submission" date="2020-11" db="EMBL/GenBank/DDBJ databases">
        <title>Actinomyces sp. ZJ750.</title>
        <authorList>
            <person name="Zhou J."/>
        </authorList>
    </citation>
    <scope>NUCLEOTIDE SEQUENCE [LARGE SCALE GENOMIC DNA]</scope>
    <source>
        <strain evidence="2 3">ZJ750</strain>
    </source>
</reference>
<feature type="transmembrane region" description="Helical" evidence="1">
    <location>
        <begin position="268"/>
        <end position="293"/>
    </location>
</feature>
<keyword evidence="2" id="KW-0378">Hydrolase</keyword>
<feature type="transmembrane region" description="Helical" evidence="1">
    <location>
        <begin position="84"/>
        <end position="106"/>
    </location>
</feature>
<sequence>MASVVLLGVALLVIEGLAEALVPAVSLLAGLGVLVLVARTRTVRLRSLTVLLSVSTVWALLVALFTAGVGRLVGLTTSDDGAPIALAAFIEEPGKLLILLVPALVAPGRMRRLAASDWMLLGYAAGAGFTVAEDFARRISMTAISPWLSLLAELLGTGTSYSLNPLTSGSFQTGVTVPWTGEWGQVMVVGHQVSTMLVASTVGLGMWAWRHAGHRGAGAVTPWWRLVAVGGPAAALAWAVMDHAAYNATVASAGWTQKEGLLLGVVKLVWLAGGMGRGQVVLAVVALGACLVVDAHRRLLAGPLGTLGEGVGVVPELSGLAAPWRAPVRAVVALGVLTWADLTVTAAGYAQPGLTRRARMRAGRRTGRLVMEVRRQAMGVTVPGAEPAARRRWALAALAIAVVVALVCLGVGGALGRVIGPDVIDADDALFFAGLLDSLASWWDSLGLGGQILLTALGVVALMSLGASGALALGAFGVFAWAAEHGHGVADFMRDPRQATIDYLRTVTLGQLLWDVLDFATTFIPGSALGLGARSAARSLEATVALRRNVDDLVELSSLFEQRSVLTAARNDAVDRLRSLLPEGTTMRDFNQRNYKNTLRNLHDAGYRSYDLDRLRQAARTVHQARPRVTRAAEVAGEVGGVQDLTRRGYEIPDAFRPQGLAGKPTGPRRVDMLAVSSDGTSIHVPELKGGTSRLNTGSVPTTFEGDALQGTPAYVRDHLLTDPRVIELFRDNPGIWHGVRSGRIAVTSEVISTPNPFTVLHSHPIDVDLASYPQIIAAIEDKIAALGPP</sequence>
<evidence type="ECO:0000313" key="3">
    <source>
        <dbReference type="Proteomes" id="UP000594637"/>
    </source>
</evidence>
<keyword evidence="1" id="KW-0812">Transmembrane</keyword>
<keyword evidence="3" id="KW-1185">Reference proteome</keyword>
<dbReference type="EMBL" id="CP063989">
    <property type="protein sequence ID" value="QPL06003.1"/>
    <property type="molecule type" value="Genomic_DNA"/>
</dbReference>
<dbReference type="Proteomes" id="UP000594637">
    <property type="component" value="Chromosome"/>
</dbReference>
<dbReference type="KEGG" id="arep:ID810_03370"/>
<keyword evidence="1" id="KW-0472">Membrane</keyword>
<proteinExistence type="predicted"/>
<dbReference type="RefSeq" id="WP_166855155.1">
    <property type="nucleotide sequence ID" value="NZ_CP063989.1"/>
</dbReference>
<organism evidence="2 3">
    <name type="scientific">Actinomyces respiraculi</name>
    <dbReference type="NCBI Taxonomy" id="2744574"/>
    <lineage>
        <taxon>Bacteria</taxon>
        <taxon>Bacillati</taxon>
        <taxon>Actinomycetota</taxon>
        <taxon>Actinomycetes</taxon>
        <taxon>Actinomycetales</taxon>
        <taxon>Actinomycetaceae</taxon>
        <taxon>Actinomyces</taxon>
    </lineage>
</organism>
<feature type="transmembrane region" description="Helical" evidence="1">
    <location>
        <begin position="393"/>
        <end position="415"/>
    </location>
</feature>
<feature type="transmembrane region" description="Helical" evidence="1">
    <location>
        <begin position="222"/>
        <end position="241"/>
    </location>
</feature>
<feature type="transmembrane region" description="Helical" evidence="1">
    <location>
        <begin position="183"/>
        <end position="210"/>
    </location>
</feature>
<keyword evidence="2" id="KW-0645">Protease</keyword>
<accession>A0A7T0LMU1</accession>
<evidence type="ECO:0000313" key="2">
    <source>
        <dbReference type="EMBL" id="QPL06003.1"/>
    </source>
</evidence>
<feature type="transmembrane region" description="Helical" evidence="1">
    <location>
        <begin position="50"/>
        <end position="72"/>
    </location>
</feature>
<dbReference type="GO" id="GO:0008233">
    <property type="term" value="F:peptidase activity"/>
    <property type="evidence" value="ECO:0007669"/>
    <property type="project" value="UniProtKB-KW"/>
</dbReference>
<feature type="transmembrane region" description="Helical" evidence="1">
    <location>
        <begin position="20"/>
        <end position="38"/>
    </location>
</feature>
<keyword evidence="1" id="KW-1133">Transmembrane helix</keyword>